<dbReference type="OrthoDB" id="413122at2759"/>
<proteinExistence type="predicted"/>
<dbReference type="Proteomes" id="UP000478052">
    <property type="component" value="Unassembled WGS sequence"/>
</dbReference>
<name>A0A6G0WCM3_APHCR</name>
<protein>
    <submittedName>
        <fullName evidence="2">Retrotransposable element Tf2 protein type 2</fullName>
    </submittedName>
</protein>
<dbReference type="InterPro" id="IPR052160">
    <property type="entry name" value="Gypsy_RT_Integrase-like"/>
</dbReference>
<feature type="compositionally biased region" description="Polar residues" evidence="1">
    <location>
        <begin position="296"/>
        <end position="307"/>
    </location>
</feature>
<accession>A0A6G0WCM3</accession>
<feature type="region of interest" description="Disordered" evidence="1">
    <location>
        <begin position="204"/>
        <end position="307"/>
    </location>
</feature>
<keyword evidence="3" id="KW-1185">Reference proteome</keyword>
<dbReference type="AlphaFoldDB" id="A0A6G0WCM3"/>
<feature type="non-terminal residue" evidence="2">
    <location>
        <position position="332"/>
    </location>
</feature>
<organism evidence="2 3">
    <name type="scientific">Aphis craccivora</name>
    <name type="common">Cowpea aphid</name>
    <dbReference type="NCBI Taxonomy" id="307492"/>
    <lineage>
        <taxon>Eukaryota</taxon>
        <taxon>Metazoa</taxon>
        <taxon>Ecdysozoa</taxon>
        <taxon>Arthropoda</taxon>
        <taxon>Hexapoda</taxon>
        <taxon>Insecta</taxon>
        <taxon>Pterygota</taxon>
        <taxon>Neoptera</taxon>
        <taxon>Paraneoptera</taxon>
        <taxon>Hemiptera</taxon>
        <taxon>Sternorrhyncha</taxon>
        <taxon>Aphidomorpha</taxon>
        <taxon>Aphidoidea</taxon>
        <taxon>Aphididae</taxon>
        <taxon>Aphidini</taxon>
        <taxon>Aphis</taxon>
        <taxon>Aphis</taxon>
    </lineage>
</organism>
<comment type="caution">
    <text evidence="2">The sequence shown here is derived from an EMBL/GenBank/DDBJ whole genome shotgun (WGS) entry which is preliminary data.</text>
</comment>
<reference evidence="2 3" key="1">
    <citation type="submission" date="2019-08" db="EMBL/GenBank/DDBJ databases">
        <title>Whole genome of Aphis craccivora.</title>
        <authorList>
            <person name="Voronova N.V."/>
            <person name="Shulinski R.S."/>
            <person name="Bandarenka Y.V."/>
            <person name="Zhorov D.G."/>
            <person name="Warner D."/>
        </authorList>
    </citation>
    <scope>NUCLEOTIDE SEQUENCE [LARGE SCALE GENOMIC DNA]</scope>
    <source>
        <strain evidence="2">180601</strain>
        <tissue evidence="2">Whole Body</tissue>
    </source>
</reference>
<dbReference type="PANTHER" id="PTHR47266">
    <property type="entry name" value="ENDONUCLEASE-RELATED"/>
    <property type="match status" value="1"/>
</dbReference>
<gene>
    <name evidence="2" type="ORF">FWK35_00022693</name>
</gene>
<feature type="compositionally biased region" description="Low complexity" evidence="1">
    <location>
        <begin position="258"/>
        <end position="290"/>
    </location>
</feature>
<evidence type="ECO:0000256" key="1">
    <source>
        <dbReference type="SAM" id="MobiDB-lite"/>
    </source>
</evidence>
<dbReference type="EMBL" id="VUJU01008920">
    <property type="protein sequence ID" value="KAF0724094.1"/>
    <property type="molecule type" value="Genomic_DNA"/>
</dbReference>
<evidence type="ECO:0000313" key="2">
    <source>
        <dbReference type="EMBL" id="KAF0724094.1"/>
    </source>
</evidence>
<evidence type="ECO:0000313" key="3">
    <source>
        <dbReference type="Proteomes" id="UP000478052"/>
    </source>
</evidence>
<sequence>MLFTDNAALRWLQQARCTNSKLTRWALQLGLSILKPAGTNTVDEESLENNIHDPPVIRPGVSRETSGVFGDLSGVPGGSDPKRDDGNVLLHDVREWQLNDPNIREIIAKLSGDGARFRRLSKLYVIRDKVLHRHPRSIGSGEEEKRGWLFQLTTGMREAVRNYVRACDVCARIKPLNRKPENRMYTRVPRQLWDVLSIDLMGPYPRTGGSPRDDALRGLTPHLKQRPSGLGQDLREGSHPAGQHRRTSRDGRGRFRRPAVQSQAEQAEVQPQSQRPGMQPPATQQPIQQPHLGIQDFQQPEPGTQEQQLAVDERWIQAMEVAPGDPVNLPVD</sequence>